<evidence type="ECO:0000313" key="2">
    <source>
        <dbReference type="Proteomes" id="UP000549882"/>
    </source>
</evidence>
<protein>
    <submittedName>
        <fullName evidence="1">Uncharacterized protein</fullName>
    </submittedName>
</protein>
<name>A0A7W8XXF2_9HYPH</name>
<keyword evidence="2" id="KW-1185">Reference proteome</keyword>
<gene>
    <name evidence="1" type="ORF">GGD50_005791</name>
</gene>
<dbReference type="AlphaFoldDB" id="A0A7W8XXF2"/>
<accession>A0A7W8XXF2</accession>
<evidence type="ECO:0000313" key="1">
    <source>
        <dbReference type="EMBL" id="MBB5577140.1"/>
    </source>
</evidence>
<reference evidence="1 2" key="1">
    <citation type="submission" date="2020-08" db="EMBL/GenBank/DDBJ databases">
        <title>Genomic Encyclopedia of Type Strains, Phase IV (KMG-V): Genome sequencing to study the core and pangenomes of soil and plant-associated prokaryotes.</title>
        <authorList>
            <person name="Whitman W."/>
        </authorList>
    </citation>
    <scope>NUCLEOTIDE SEQUENCE [LARGE SCALE GENOMIC DNA]</scope>
    <source>
        <strain evidence="1 2">SEMIA 4064</strain>
    </source>
</reference>
<dbReference type="RefSeq" id="WP_183940339.1">
    <property type="nucleotide sequence ID" value="NZ_JACHBI010000017.1"/>
</dbReference>
<dbReference type="EMBL" id="JACHBI010000017">
    <property type="protein sequence ID" value="MBB5577140.1"/>
    <property type="molecule type" value="Genomic_DNA"/>
</dbReference>
<sequence>MLETMEIDSRGDFALWAIEAAKQIVSEQGFDLAKAARDGSEEDLRSAGNALGQAITSVLLEVYDGLLEGVPAA</sequence>
<proteinExistence type="predicted"/>
<dbReference type="Proteomes" id="UP000549882">
    <property type="component" value="Unassembled WGS sequence"/>
</dbReference>
<comment type="caution">
    <text evidence="1">The sequence shown here is derived from an EMBL/GenBank/DDBJ whole genome shotgun (WGS) entry which is preliminary data.</text>
</comment>
<organism evidence="1 2">
    <name type="scientific">Rhizobium paranaense</name>
    <dbReference type="NCBI Taxonomy" id="1650438"/>
    <lineage>
        <taxon>Bacteria</taxon>
        <taxon>Pseudomonadati</taxon>
        <taxon>Pseudomonadota</taxon>
        <taxon>Alphaproteobacteria</taxon>
        <taxon>Hyphomicrobiales</taxon>
        <taxon>Rhizobiaceae</taxon>
        <taxon>Rhizobium/Agrobacterium group</taxon>
        <taxon>Rhizobium</taxon>
    </lineage>
</organism>